<dbReference type="PRINTS" id="PR00081">
    <property type="entry name" value="GDHRDH"/>
</dbReference>
<organism evidence="1 2">
    <name type="scientific">Cinchona calisaya</name>
    <dbReference type="NCBI Taxonomy" id="153742"/>
    <lineage>
        <taxon>Eukaryota</taxon>
        <taxon>Viridiplantae</taxon>
        <taxon>Streptophyta</taxon>
        <taxon>Embryophyta</taxon>
        <taxon>Tracheophyta</taxon>
        <taxon>Spermatophyta</taxon>
        <taxon>Magnoliopsida</taxon>
        <taxon>eudicotyledons</taxon>
        <taxon>Gunneridae</taxon>
        <taxon>Pentapetalae</taxon>
        <taxon>asterids</taxon>
        <taxon>lamiids</taxon>
        <taxon>Gentianales</taxon>
        <taxon>Rubiaceae</taxon>
        <taxon>Cinchonoideae</taxon>
        <taxon>Cinchoneae</taxon>
        <taxon>Cinchona</taxon>
    </lineage>
</organism>
<dbReference type="InterPro" id="IPR036291">
    <property type="entry name" value="NAD(P)-bd_dom_sf"/>
</dbReference>
<dbReference type="InterPro" id="IPR002347">
    <property type="entry name" value="SDR_fam"/>
</dbReference>
<sequence length="122" mass="13079">MATQVQFEPWSHLDGKIVLVTGASSGLGREFCLDLARVGCRVIVAASVAVELDVTADARTIQMSVQRAWKAFGHIDALVNNAGIRGRVPSSLDLPEEWNATMRSGVAYSSSKPGMDSMTSVR</sequence>
<comment type="caution">
    <text evidence="1">The sequence shown here is derived from an EMBL/GenBank/DDBJ whole genome shotgun (WGS) entry which is preliminary data.</text>
</comment>
<dbReference type="SUPFAM" id="SSF51735">
    <property type="entry name" value="NAD(P)-binding Rossmann-fold domains"/>
    <property type="match status" value="1"/>
</dbReference>
<dbReference type="Proteomes" id="UP001630127">
    <property type="component" value="Unassembled WGS sequence"/>
</dbReference>
<dbReference type="Pfam" id="PF00106">
    <property type="entry name" value="adh_short"/>
    <property type="match status" value="2"/>
</dbReference>
<protein>
    <submittedName>
        <fullName evidence="1">Uncharacterized protein</fullName>
    </submittedName>
</protein>
<evidence type="ECO:0000313" key="1">
    <source>
        <dbReference type="EMBL" id="KAL3534700.1"/>
    </source>
</evidence>
<dbReference type="AlphaFoldDB" id="A0ABD3AU01"/>
<reference evidence="1 2" key="1">
    <citation type="submission" date="2024-11" db="EMBL/GenBank/DDBJ databases">
        <title>A near-complete genome assembly of Cinchona calisaya.</title>
        <authorList>
            <person name="Lian D.C."/>
            <person name="Zhao X.W."/>
            <person name="Wei L."/>
        </authorList>
    </citation>
    <scope>NUCLEOTIDE SEQUENCE [LARGE SCALE GENOMIC DNA]</scope>
    <source>
        <tissue evidence="1">Nenye</tissue>
    </source>
</reference>
<dbReference type="PANTHER" id="PTHR44375">
    <property type="entry name" value="BETA-KETOACYL-ACP REDUCTASE-LIKE PROTEIN-RELATED"/>
    <property type="match status" value="1"/>
</dbReference>
<gene>
    <name evidence="1" type="ORF">ACH5RR_003161</name>
</gene>
<dbReference type="PANTHER" id="PTHR44375:SF5">
    <property type="entry name" value="3-OXOACYL-[ACYL-CARRIER-PROTEIN] REDUCTASE FABG-LIKE"/>
    <property type="match status" value="1"/>
</dbReference>
<proteinExistence type="predicted"/>
<keyword evidence="2" id="KW-1185">Reference proteome</keyword>
<dbReference type="Gene3D" id="3.40.50.720">
    <property type="entry name" value="NAD(P)-binding Rossmann-like Domain"/>
    <property type="match status" value="1"/>
</dbReference>
<name>A0ABD3AU01_9GENT</name>
<accession>A0ABD3AU01</accession>
<evidence type="ECO:0000313" key="2">
    <source>
        <dbReference type="Proteomes" id="UP001630127"/>
    </source>
</evidence>
<dbReference type="EMBL" id="JBJUIK010000002">
    <property type="protein sequence ID" value="KAL3534700.1"/>
    <property type="molecule type" value="Genomic_DNA"/>
</dbReference>